<dbReference type="PANTHER" id="PTHR42748:SF30">
    <property type="entry name" value="NMRA-LIKE DOMAIN-CONTAINING PROTEIN"/>
    <property type="match status" value="1"/>
</dbReference>
<reference evidence="5 6" key="1">
    <citation type="journal article" date="2013" name="BMC Genomics">
        <title>Genomics-driven discovery of the pneumocandin biosynthetic gene cluster in the fungus Glarea lozoyensis.</title>
        <authorList>
            <person name="Chen L."/>
            <person name="Yue Q."/>
            <person name="Zhang X."/>
            <person name="Xiang M."/>
            <person name="Wang C."/>
            <person name="Li S."/>
            <person name="Che Y."/>
            <person name="Ortiz-Lopez F.J."/>
            <person name="Bills G.F."/>
            <person name="Liu X."/>
            <person name="An Z."/>
        </authorList>
    </citation>
    <scope>NUCLEOTIDE SEQUENCE [LARGE SCALE GENOMIC DNA]</scope>
    <source>
        <strain evidence="6">ATCC 20868 / MF5171</strain>
    </source>
</reference>
<dbReference type="HOGENOM" id="CLU_007383_8_4_1"/>
<evidence type="ECO:0000313" key="6">
    <source>
        <dbReference type="Proteomes" id="UP000016922"/>
    </source>
</evidence>
<evidence type="ECO:0000313" key="5">
    <source>
        <dbReference type="EMBL" id="EPE32183.1"/>
    </source>
</evidence>
<dbReference type="InterPro" id="IPR036291">
    <property type="entry name" value="NAD(P)-bd_dom_sf"/>
</dbReference>
<protein>
    <submittedName>
        <fullName evidence="5">NAD(P)-binding Rossmann-fold containing protein</fullName>
    </submittedName>
</protein>
<dbReference type="Pfam" id="PF05368">
    <property type="entry name" value="NmrA"/>
    <property type="match status" value="1"/>
</dbReference>
<feature type="domain" description="NmrA-like" evidence="4">
    <location>
        <begin position="3"/>
        <end position="262"/>
    </location>
</feature>
<dbReference type="InterPro" id="IPR051164">
    <property type="entry name" value="NmrA-like_oxidored"/>
</dbReference>
<evidence type="ECO:0000256" key="3">
    <source>
        <dbReference type="ARBA" id="ARBA00023002"/>
    </source>
</evidence>
<dbReference type="eggNOG" id="ENOG502SKH5">
    <property type="taxonomic scope" value="Eukaryota"/>
</dbReference>
<accession>S3E0Z1</accession>
<evidence type="ECO:0000256" key="1">
    <source>
        <dbReference type="ARBA" id="ARBA00006328"/>
    </source>
</evidence>
<dbReference type="STRING" id="1116229.S3E0Z1"/>
<dbReference type="OMA" id="NIAVHAF"/>
<comment type="similarity">
    <text evidence="1">Belongs to the NmrA-type oxidoreductase family.</text>
</comment>
<dbReference type="Proteomes" id="UP000016922">
    <property type="component" value="Unassembled WGS sequence"/>
</dbReference>
<keyword evidence="6" id="KW-1185">Reference proteome</keyword>
<dbReference type="GeneID" id="19466369"/>
<keyword evidence="2" id="KW-0521">NADP</keyword>
<evidence type="ECO:0000256" key="2">
    <source>
        <dbReference type="ARBA" id="ARBA00022857"/>
    </source>
</evidence>
<name>S3E0Z1_GLAL2</name>
<dbReference type="GO" id="GO:0016491">
    <property type="term" value="F:oxidoreductase activity"/>
    <property type="evidence" value="ECO:0007669"/>
    <property type="project" value="UniProtKB-KW"/>
</dbReference>
<dbReference type="Gene3D" id="3.40.50.720">
    <property type="entry name" value="NAD(P)-binding Rossmann-like Domain"/>
    <property type="match status" value="1"/>
</dbReference>
<dbReference type="AlphaFoldDB" id="S3E0Z1"/>
<dbReference type="Gene3D" id="3.90.25.10">
    <property type="entry name" value="UDP-galactose 4-epimerase, domain 1"/>
    <property type="match status" value="1"/>
</dbReference>
<dbReference type="OrthoDB" id="3358371at2759"/>
<dbReference type="PANTHER" id="PTHR42748">
    <property type="entry name" value="NITROGEN METABOLITE REPRESSION PROTEIN NMRA FAMILY MEMBER"/>
    <property type="match status" value="1"/>
</dbReference>
<gene>
    <name evidence="5" type="ORF">GLAREA_07316</name>
</gene>
<dbReference type="InterPro" id="IPR008030">
    <property type="entry name" value="NmrA-like"/>
</dbReference>
<dbReference type="KEGG" id="glz:GLAREA_07316"/>
<evidence type="ECO:0000259" key="4">
    <source>
        <dbReference type="Pfam" id="PF05368"/>
    </source>
</evidence>
<dbReference type="EMBL" id="KE145359">
    <property type="protein sequence ID" value="EPE32183.1"/>
    <property type="molecule type" value="Genomic_DNA"/>
</dbReference>
<dbReference type="GO" id="GO:0005634">
    <property type="term" value="C:nucleus"/>
    <property type="evidence" value="ECO:0007669"/>
    <property type="project" value="TreeGrafter"/>
</dbReference>
<dbReference type="SUPFAM" id="SSF51735">
    <property type="entry name" value="NAD(P)-binding Rossmann-fold domains"/>
    <property type="match status" value="1"/>
</dbReference>
<dbReference type="RefSeq" id="XP_008080195.1">
    <property type="nucleotide sequence ID" value="XM_008082004.1"/>
</dbReference>
<proteinExistence type="inferred from homology"/>
<organism evidence="5 6">
    <name type="scientific">Glarea lozoyensis (strain ATCC 20868 / MF5171)</name>
    <dbReference type="NCBI Taxonomy" id="1116229"/>
    <lineage>
        <taxon>Eukaryota</taxon>
        <taxon>Fungi</taxon>
        <taxon>Dikarya</taxon>
        <taxon>Ascomycota</taxon>
        <taxon>Pezizomycotina</taxon>
        <taxon>Leotiomycetes</taxon>
        <taxon>Helotiales</taxon>
        <taxon>Helotiaceae</taxon>
        <taxon>Glarea</taxon>
    </lineage>
</organism>
<sequence length="313" mass="33965">MSPTILVTGATGAQGSGVVKQLLAQNIAVHAFVRDPTSPASLALQTAGAILFKGDYDDVPSITAAIQGCTGVFLNTFPSFTDPDGEGHQAENFITAAHATGTVTTFIASTVMRPTEEQLAAVGTQYPFVSYYYKQKKGVEDRVKNAGFKYHTILQPGFLMYNFIAPTTMYHFPDYPTTHIMKAHWGPDFEIELFDPADVGKFALAAFLDPGSFNGETLYLVNESLTTDQVAVKISKATGIEIGTGFYSEEETKAVLDAGTFPTAQSQRFFDGHRAEPKGKHLEKYGIEMGTLDGYLVREKNAFLKTLGVGKED</sequence>
<keyword evidence="3" id="KW-0560">Oxidoreductase</keyword>